<comment type="caution">
    <text evidence="2">The sequence shown here is derived from an EMBL/GenBank/DDBJ whole genome shotgun (WGS) entry which is preliminary data.</text>
</comment>
<dbReference type="AlphaFoldDB" id="A0A8H6S3D5"/>
<organism evidence="2 3">
    <name type="scientific">Mycena chlorophos</name>
    <name type="common">Agaric fungus</name>
    <name type="synonym">Agaricus chlorophos</name>
    <dbReference type="NCBI Taxonomy" id="658473"/>
    <lineage>
        <taxon>Eukaryota</taxon>
        <taxon>Fungi</taxon>
        <taxon>Dikarya</taxon>
        <taxon>Basidiomycota</taxon>
        <taxon>Agaricomycotina</taxon>
        <taxon>Agaricomycetes</taxon>
        <taxon>Agaricomycetidae</taxon>
        <taxon>Agaricales</taxon>
        <taxon>Marasmiineae</taxon>
        <taxon>Mycenaceae</taxon>
        <taxon>Mycena</taxon>
    </lineage>
</organism>
<feature type="region of interest" description="Disordered" evidence="1">
    <location>
        <begin position="147"/>
        <end position="167"/>
    </location>
</feature>
<proteinExistence type="predicted"/>
<sequence length="167" mass="17868">MSASSPPAPTLPVVECTNYARFVVAAVKAATTGLKLNQEVLRTALSLCSSYLVTDTSTNDDPTSGSQSWFTGLNQLVDLLVALHARDELEIDTLNAASMACSESWSVVNSWGALEECREGVRKAGTKLRRLLDEEGFTYRGQNVYSPLAPVRPPPPIPAPATSTNNA</sequence>
<gene>
    <name evidence="2" type="ORF">HMN09_01230100</name>
</gene>
<keyword evidence="3" id="KW-1185">Reference proteome</keyword>
<dbReference type="Proteomes" id="UP000613580">
    <property type="component" value="Unassembled WGS sequence"/>
</dbReference>
<reference evidence="2" key="1">
    <citation type="submission" date="2020-05" db="EMBL/GenBank/DDBJ databases">
        <title>Mycena genomes resolve the evolution of fungal bioluminescence.</title>
        <authorList>
            <person name="Tsai I.J."/>
        </authorList>
    </citation>
    <scope>NUCLEOTIDE SEQUENCE</scope>
    <source>
        <strain evidence="2">110903Hualien_Pintung</strain>
    </source>
</reference>
<accession>A0A8H6S3D5</accession>
<feature type="compositionally biased region" description="Pro residues" evidence="1">
    <location>
        <begin position="150"/>
        <end position="159"/>
    </location>
</feature>
<evidence type="ECO:0000313" key="2">
    <source>
        <dbReference type="EMBL" id="KAF7292460.1"/>
    </source>
</evidence>
<dbReference type="EMBL" id="JACAZE010000022">
    <property type="protein sequence ID" value="KAF7292460.1"/>
    <property type="molecule type" value="Genomic_DNA"/>
</dbReference>
<dbReference type="OrthoDB" id="3358904at2759"/>
<evidence type="ECO:0000256" key="1">
    <source>
        <dbReference type="SAM" id="MobiDB-lite"/>
    </source>
</evidence>
<evidence type="ECO:0000313" key="3">
    <source>
        <dbReference type="Proteomes" id="UP000613580"/>
    </source>
</evidence>
<name>A0A8H6S3D5_MYCCL</name>
<protein>
    <submittedName>
        <fullName evidence="2">Uncharacterized protein</fullName>
    </submittedName>
</protein>